<organism evidence="4 5">
    <name type="scientific">Candidatus Magnetominusculus xianensis</name>
    <dbReference type="NCBI Taxonomy" id="1748249"/>
    <lineage>
        <taxon>Bacteria</taxon>
        <taxon>Pseudomonadati</taxon>
        <taxon>Nitrospirota</taxon>
        <taxon>Nitrospiria</taxon>
        <taxon>Nitrospirales</taxon>
        <taxon>Nitrospiraceae</taxon>
        <taxon>Candidatus Magnetominusculus</taxon>
    </lineage>
</organism>
<feature type="region of interest" description="Disordered" evidence="2">
    <location>
        <begin position="1"/>
        <end position="31"/>
    </location>
</feature>
<evidence type="ECO:0000313" key="4">
    <source>
        <dbReference type="EMBL" id="KWT81168.1"/>
    </source>
</evidence>
<comment type="caution">
    <text evidence="4">The sequence shown here is derived from an EMBL/GenBank/DDBJ whole genome shotgun (WGS) entry which is preliminary data.</text>
</comment>
<comment type="caution">
    <text evidence="1">Lacks conserved residue(s) required for the propagation of feature annotation.</text>
</comment>
<dbReference type="InterPro" id="IPR011006">
    <property type="entry name" value="CheY-like_superfamily"/>
</dbReference>
<protein>
    <recommendedName>
        <fullName evidence="3">Response regulatory domain-containing protein</fullName>
    </recommendedName>
</protein>
<gene>
    <name evidence="4" type="ORF">ASN18_2592</name>
</gene>
<dbReference type="PROSITE" id="PS50110">
    <property type="entry name" value="RESPONSE_REGULATORY"/>
    <property type="match status" value="1"/>
</dbReference>
<proteinExistence type="predicted"/>
<name>A0ABR5SE39_9BACT</name>
<evidence type="ECO:0000256" key="1">
    <source>
        <dbReference type="PROSITE-ProRule" id="PRU00169"/>
    </source>
</evidence>
<keyword evidence="5" id="KW-1185">Reference proteome</keyword>
<dbReference type="Gene3D" id="3.40.50.2300">
    <property type="match status" value="1"/>
</dbReference>
<dbReference type="Proteomes" id="UP000060487">
    <property type="component" value="Unassembled WGS sequence"/>
</dbReference>
<dbReference type="CDD" id="cd00156">
    <property type="entry name" value="REC"/>
    <property type="match status" value="1"/>
</dbReference>
<accession>A0ABR5SE39</accession>
<evidence type="ECO:0000313" key="5">
    <source>
        <dbReference type="Proteomes" id="UP000060487"/>
    </source>
</evidence>
<feature type="domain" description="Response regulatory" evidence="3">
    <location>
        <begin position="13"/>
        <end position="132"/>
    </location>
</feature>
<feature type="compositionally biased region" description="Basic and acidic residues" evidence="2">
    <location>
        <begin position="9"/>
        <end position="26"/>
    </location>
</feature>
<dbReference type="SUPFAM" id="SSF52172">
    <property type="entry name" value="CheY-like"/>
    <property type="match status" value="1"/>
</dbReference>
<dbReference type="RefSeq" id="WP_085053216.1">
    <property type="nucleotide sequence ID" value="NZ_LNQR01000100.1"/>
</dbReference>
<evidence type="ECO:0000256" key="2">
    <source>
        <dbReference type="SAM" id="MobiDB-lite"/>
    </source>
</evidence>
<evidence type="ECO:0000259" key="3">
    <source>
        <dbReference type="PROSITE" id="PS50110"/>
    </source>
</evidence>
<dbReference type="InterPro" id="IPR001789">
    <property type="entry name" value="Sig_transdc_resp-reg_receiver"/>
</dbReference>
<dbReference type="EMBL" id="LNQR01000100">
    <property type="protein sequence ID" value="KWT81168.1"/>
    <property type="molecule type" value="Genomic_DNA"/>
</dbReference>
<reference evidence="4 5" key="1">
    <citation type="submission" date="2015-11" db="EMBL/GenBank/DDBJ databases">
        <authorList>
            <person name="Lin W."/>
        </authorList>
    </citation>
    <scope>NUCLEOTIDE SEQUENCE [LARGE SCALE GENOMIC DNA]</scope>
    <source>
        <strain evidence="4 5">HCH-1</strain>
    </source>
</reference>
<sequence length="152" mass="17132">MPADTNENIDEKTALICDDSKDRQEEAAESLDDLGYKVQTAESPDDAYERVKHNQFDIIYLHANFGGGNPESNEVLEFIQSMPMSARRKIFVVLAGASYTTNDNMKAYSESANVVINEADMREFKQVLKKSVTANNMFYKVYNEMLRAVGKA</sequence>